<dbReference type="InterPro" id="IPR000719">
    <property type="entry name" value="Prot_kinase_dom"/>
</dbReference>
<feature type="domain" description="Protein kinase" evidence="18">
    <location>
        <begin position="367"/>
        <end position="640"/>
    </location>
</feature>
<keyword evidence="5" id="KW-0808">Transferase</keyword>
<keyword evidence="13 17" id="KW-0472">Membrane</keyword>
<dbReference type="InterPro" id="IPR024788">
    <property type="entry name" value="Malectin-like_Carb-bd_dom"/>
</dbReference>
<evidence type="ECO:0000256" key="6">
    <source>
        <dbReference type="ARBA" id="ARBA00022692"/>
    </source>
</evidence>
<evidence type="ECO:0000256" key="1">
    <source>
        <dbReference type="ARBA" id="ARBA00004167"/>
    </source>
</evidence>
<evidence type="ECO:0000256" key="9">
    <source>
        <dbReference type="ARBA" id="ARBA00022741"/>
    </source>
</evidence>
<reference evidence="19" key="1">
    <citation type="submission" date="2023-10" db="EMBL/GenBank/DDBJ databases">
        <title>Chromosome-level genome of the transformable northern wattle, Acacia crassicarpa.</title>
        <authorList>
            <person name="Massaro I."/>
            <person name="Sinha N.R."/>
            <person name="Poethig S."/>
            <person name="Leichty A.R."/>
        </authorList>
    </citation>
    <scope>NUCLEOTIDE SEQUENCE</scope>
    <source>
        <strain evidence="19">Acra3RX</strain>
        <tissue evidence="19">Leaf</tissue>
    </source>
</reference>
<feature type="transmembrane region" description="Helical" evidence="17">
    <location>
        <begin position="308"/>
        <end position="331"/>
    </location>
</feature>
<dbReference type="SUPFAM" id="SSF52058">
    <property type="entry name" value="L domain-like"/>
    <property type="match status" value="1"/>
</dbReference>
<dbReference type="Pfam" id="PF13855">
    <property type="entry name" value="LRR_8"/>
    <property type="match status" value="1"/>
</dbReference>
<keyword evidence="7" id="KW-0732">Signal</keyword>
<evidence type="ECO:0000256" key="8">
    <source>
        <dbReference type="ARBA" id="ARBA00022737"/>
    </source>
</evidence>
<evidence type="ECO:0000256" key="12">
    <source>
        <dbReference type="ARBA" id="ARBA00022989"/>
    </source>
</evidence>
<evidence type="ECO:0000256" key="4">
    <source>
        <dbReference type="ARBA" id="ARBA00022614"/>
    </source>
</evidence>
<keyword evidence="4" id="KW-0433">Leucine-rich repeat</keyword>
<dbReference type="InterPro" id="IPR032675">
    <property type="entry name" value="LRR_dom_sf"/>
</dbReference>
<dbReference type="PROSITE" id="PS50011">
    <property type="entry name" value="PROTEIN_KINASE_DOM"/>
    <property type="match status" value="1"/>
</dbReference>
<comment type="caution">
    <text evidence="19">The sequence shown here is derived from an EMBL/GenBank/DDBJ whole genome shotgun (WGS) entry which is preliminary data.</text>
</comment>
<evidence type="ECO:0000256" key="17">
    <source>
        <dbReference type="SAM" id="Phobius"/>
    </source>
</evidence>
<feature type="binding site" evidence="16">
    <location>
        <position position="395"/>
    </location>
    <ligand>
        <name>ATP</name>
        <dbReference type="ChEBI" id="CHEBI:30616"/>
    </ligand>
</feature>
<dbReference type="PANTHER" id="PTHR45631:SF212">
    <property type="entry name" value="PROTEIN KINASE DOMAIN-CONTAINING PROTEIN"/>
    <property type="match status" value="1"/>
</dbReference>
<dbReference type="Pfam" id="PF07714">
    <property type="entry name" value="PK_Tyr_Ser-Thr"/>
    <property type="match status" value="1"/>
</dbReference>
<dbReference type="PROSITE" id="PS00107">
    <property type="entry name" value="PROTEIN_KINASE_ATP"/>
    <property type="match status" value="1"/>
</dbReference>
<evidence type="ECO:0000256" key="5">
    <source>
        <dbReference type="ARBA" id="ARBA00022679"/>
    </source>
</evidence>
<dbReference type="AlphaFoldDB" id="A0AAE1MJN9"/>
<evidence type="ECO:0000259" key="18">
    <source>
        <dbReference type="PROSITE" id="PS50011"/>
    </source>
</evidence>
<evidence type="ECO:0000256" key="15">
    <source>
        <dbReference type="ARBA" id="ARBA00048679"/>
    </source>
</evidence>
<dbReference type="CDD" id="cd14066">
    <property type="entry name" value="STKc_IRAK"/>
    <property type="match status" value="1"/>
</dbReference>
<evidence type="ECO:0000313" key="19">
    <source>
        <dbReference type="EMBL" id="KAK4267819.1"/>
    </source>
</evidence>
<dbReference type="SMART" id="SM00220">
    <property type="entry name" value="S_TKc"/>
    <property type="match status" value="1"/>
</dbReference>
<keyword evidence="11 16" id="KW-0067">ATP-binding</keyword>
<dbReference type="InterPro" id="IPR008271">
    <property type="entry name" value="Ser/Thr_kinase_AS"/>
</dbReference>
<comment type="catalytic activity">
    <reaction evidence="15">
        <text>L-seryl-[protein] + ATP = O-phospho-L-seryl-[protein] + ADP + H(+)</text>
        <dbReference type="Rhea" id="RHEA:17989"/>
        <dbReference type="Rhea" id="RHEA-COMP:9863"/>
        <dbReference type="Rhea" id="RHEA-COMP:11604"/>
        <dbReference type="ChEBI" id="CHEBI:15378"/>
        <dbReference type="ChEBI" id="CHEBI:29999"/>
        <dbReference type="ChEBI" id="CHEBI:30616"/>
        <dbReference type="ChEBI" id="CHEBI:83421"/>
        <dbReference type="ChEBI" id="CHEBI:456216"/>
        <dbReference type="EC" id="2.7.11.1"/>
    </reaction>
</comment>
<keyword evidence="9 16" id="KW-0547">Nucleotide-binding</keyword>
<accession>A0AAE1MJN9</accession>
<keyword evidence="20" id="KW-1185">Reference proteome</keyword>
<dbReference type="SUPFAM" id="SSF56112">
    <property type="entry name" value="Protein kinase-like (PK-like)"/>
    <property type="match status" value="1"/>
</dbReference>
<organism evidence="19 20">
    <name type="scientific">Acacia crassicarpa</name>
    <name type="common">northern wattle</name>
    <dbReference type="NCBI Taxonomy" id="499986"/>
    <lineage>
        <taxon>Eukaryota</taxon>
        <taxon>Viridiplantae</taxon>
        <taxon>Streptophyta</taxon>
        <taxon>Embryophyta</taxon>
        <taxon>Tracheophyta</taxon>
        <taxon>Spermatophyta</taxon>
        <taxon>Magnoliopsida</taxon>
        <taxon>eudicotyledons</taxon>
        <taxon>Gunneridae</taxon>
        <taxon>Pentapetalae</taxon>
        <taxon>rosids</taxon>
        <taxon>fabids</taxon>
        <taxon>Fabales</taxon>
        <taxon>Fabaceae</taxon>
        <taxon>Caesalpinioideae</taxon>
        <taxon>mimosoid clade</taxon>
        <taxon>Acacieae</taxon>
        <taxon>Acacia</taxon>
    </lineage>
</organism>
<dbReference type="GO" id="GO:0005524">
    <property type="term" value="F:ATP binding"/>
    <property type="evidence" value="ECO:0007669"/>
    <property type="project" value="UniProtKB-UniRule"/>
</dbReference>
<dbReference type="FunFam" id="3.30.200.20:FF:000394">
    <property type="entry name" value="Leucine-rich repeat receptor-like protein kinase"/>
    <property type="match status" value="1"/>
</dbReference>
<keyword evidence="10" id="KW-0418">Kinase</keyword>
<comment type="subcellular location">
    <subcellularLocation>
        <location evidence="1">Membrane</location>
        <topology evidence="1">Single-pass membrane protein</topology>
    </subcellularLocation>
</comment>
<dbReference type="Pfam" id="PF12819">
    <property type="entry name" value="Malectin_like"/>
    <property type="match status" value="1"/>
</dbReference>
<dbReference type="Gene3D" id="3.30.200.20">
    <property type="entry name" value="Phosphorylase Kinase, domain 1"/>
    <property type="match status" value="1"/>
</dbReference>
<gene>
    <name evidence="19" type="ORF">QN277_024552</name>
</gene>
<evidence type="ECO:0000256" key="2">
    <source>
        <dbReference type="ARBA" id="ARBA00012513"/>
    </source>
</evidence>
<comment type="catalytic activity">
    <reaction evidence="14">
        <text>L-threonyl-[protein] + ATP = O-phospho-L-threonyl-[protein] + ADP + H(+)</text>
        <dbReference type="Rhea" id="RHEA:46608"/>
        <dbReference type="Rhea" id="RHEA-COMP:11060"/>
        <dbReference type="Rhea" id="RHEA-COMP:11605"/>
        <dbReference type="ChEBI" id="CHEBI:15378"/>
        <dbReference type="ChEBI" id="CHEBI:30013"/>
        <dbReference type="ChEBI" id="CHEBI:30616"/>
        <dbReference type="ChEBI" id="CHEBI:61977"/>
        <dbReference type="ChEBI" id="CHEBI:456216"/>
        <dbReference type="EC" id="2.7.11.1"/>
    </reaction>
</comment>
<dbReference type="FunFam" id="1.10.510.10:FF:001023">
    <property type="entry name" value="Os07g0541700 protein"/>
    <property type="match status" value="1"/>
</dbReference>
<dbReference type="Gene3D" id="3.80.10.10">
    <property type="entry name" value="Ribonuclease Inhibitor"/>
    <property type="match status" value="1"/>
</dbReference>
<evidence type="ECO:0000313" key="20">
    <source>
        <dbReference type="Proteomes" id="UP001293593"/>
    </source>
</evidence>
<dbReference type="InterPro" id="IPR001611">
    <property type="entry name" value="Leu-rich_rpt"/>
</dbReference>
<evidence type="ECO:0000256" key="16">
    <source>
        <dbReference type="PROSITE-ProRule" id="PRU10141"/>
    </source>
</evidence>
<protein>
    <recommendedName>
        <fullName evidence="2">non-specific serine/threonine protein kinase</fullName>
        <ecNumber evidence="2">2.7.11.1</ecNumber>
    </recommendedName>
</protein>
<keyword evidence="3" id="KW-0723">Serine/threonine-protein kinase</keyword>
<dbReference type="GO" id="GO:0016020">
    <property type="term" value="C:membrane"/>
    <property type="evidence" value="ECO:0007669"/>
    <property type="project" value="UniProtKB-SubCell"/>
</dbReference>
<keyword evidence="6 17" id="KW-0812">Transmembrane</keyword>
<dbReference type="GO" id="GO:0004674">
    <property type="term" value="F:protein serine/threonine kinase activity"/>
    <property type="evidence" value="ECO:0007669"/>
    <property type="project" value="UniProtKB-KW"/>
</dbReference>
<dbReference type="InterPro" id="IPR011009">
    <property type="entry name" value="Kinase-like_dom_sf"/>
</dbReference>
<name>A0AAE1MJN9_9FABA</name>
<evidence type="ECO:0000256" key="10">
    <source>
        <dbReference type="ARBA" id="ARBA00022777"/>
    </source>
</evidence>
<dbReference type="EC" id="2.7.11.1" evidence="2"/>
<evidence type="ECO:0000256" key="11">
    <source>
        <dbReference type="ARBA" id="ARBA00022840"/>
    </source>
</evidence>
<keyword evidence="12 17" id="KW-1133">Transmembrane helix</keyword>
<dbReference type="EMBL" id="JAWXYG010000007">
    <property type="protein sequence ID" value="KAK4267819.1"/>
    <property type="molecule type" value="Genomic_DNA"/>
</dbReference>
<dbReference type="InterPro" id="IPR001245">
    <property type="entry name" value="Ser-Thr/Tyr_kinase_cat_dom"/>
</dbReference>
<dbReference type="InterPro" id="IPR017441">
    <property type="entry name" value="Protein_kinase_ATP_BS"/>
</dbReference>
<dbReference type="FunFam" id="3.80.10.10:FF:000129">
    <property type="entry name" value="Leucine-rich repeat receptor-like kinase"/>
    <property type="match status" value="1"/>
</dbReference>
<sequence length="672" mass="75162">MPGVPMSRILHDINRYKDDAYDRLWGRYDFGGMVPLDTKVEVKVEDSLYELPSEVLQNAMQPTNRSNFLSINERSNDIFTQYYMFLHFAEIQKLPYGHKRFINVTFNDEISSSRELALEYLKPITLSSNKMTNGIGFTVRATPNSGAPPIINGFEVYQFLPQKYIPTVAQDINAIMEIKHIYGISMISWQGDPCAPFDFAWDGLNCSSGNTTIRIVSLNLSSMKLTGRIATSFGRLEKLESLDLSNNELTGPLPEFLATLPNVKLINVSGNKLTGSIPKALREKANLQLSVANNPGLCLTNSCKQHKFAIPLVASVSALLIIVIVFSLVFWRIIRKKTVLSSESPKMDVLKEKSQAFSYLEVIRITNNFEIAIGKGGFGEVYQGTLEDDTKVAVKLLSQSSRQGYKEFQSEAQLLTVIHHRNLVSLVGFCDENDVKALIYEYMDLGDLNGLLSEKNSNVLKWNERLRIAIDAAKGVEYLHNGCKTPIIHRDLKPSNILLNKSMIAKIADFGLSRAFTSEGDSHLSTRPAGTPGFIDPEFQRSGKLDKRSDMYSFGMILLQLITGHPPIRREHESICFIIDWIRSNVESGDIQSIVDQRLKCEFQVSSAWKAVETAMSCLALPSIQRPDISYVLNELKECLAMEIDHANSNGSQSHPINLSGQLDSVTSVLAR</sequence>
<evidence type="ECO:0000256" key="14">
    <source>
        <dbReference type="ARBA" id="ARBA00047899"/>
    </source>
</evidence>
<evidence type="ECO:0000256" key="3">
    <source>
        <dbReference type="ARBA" id="ARBA00022527"/>
    </source>
</evidence>
<proteinExistence type="predicted"/>
<keyword evidence="8" id="KW-0677">Repeat</keyword>
<dbReference type="PANTHER" id="PTHR45631">
    <property type="entry name" value="OS07G0107800 PROTEIN-RELATED"/>
    <property type="match status" value="1"/>
</dbReference>
<dbReference type="Gene3D" id="1.10.510.10">
    <property type="entry name" value="Transferase(Phosphotransferase) domain 1"/>
    <property type="match status" value="1"/>
</dbReference>
<dbReference type="PROSITE" id="PS00108">
    <property type="entry name" value="PROTEIN_KINASE_ST"/>
    <property type="match status" value="1"/>
</dbReference>
<evidence type="ECO:0000256" key="13">
    <source>
        <dbReference type="ARBA" id="ARBA00023136"/>
    </source>
</evidence>
<evidence type="ECO:0000256" key="7">
    <source>
        <dbReference type="ARBA" id="ARBA00022729"/>
    </source>
</evidence>
<dbReference type="Proteomes" id="UP001293593">
    <property type="component" value="Unassembled WGS sequence"/>
</dbReference>